<sequence>MFFIKITFGDIVGYMPENILCIPANRHKPGFKIINKNFFIIYLL</sequence>
<dbReference type="AlphaFoldDB" id="A0A5J4S654"/>
<organism evidence="1">
    <name type="scientific">termite gut metagenome</name>
    <dbReference type="NCBI Taxonomy" id="433724"/>
    <lineage>
        <taxon>unclassified sequences</taxon>
        <taxon>metagenomes</taxon>
        <taxon>organismal metagenomes</taxon>
    </lineage>
</organism>
<proteinExistence type="predicted"/>
<evidence type="ECO:0000313" key="1">
    <source>
        <dbReference type="EMBL" id="KAA6341524.1"/>
    </source>
</evidence>
<protein>
    <submittedName>
        <fullName evidence="1">Uncharacterized protein</fullName>
    </submittedName>
</protein>
<gene>
    <name evidence="1" type="ORF">EZS27_010670</name>
</gene>
<reference evidence="1" key="1">
    <citation type="submission" date="2019-03" db="EMBL/GenBank/DDBJ databases">
        <title>Single cell metagenomics reveals metabolic interactions within the superorganism composed of flagellate Streblomastix strix and complex community of Bacteroidetes bacteria on its surface.</title>
        <authorList>
            <person name="Treitli S.C."/>
            <person name="Kolisko M."/>
            <person name="Husnik F."/>
            <person name="Keeling P."/>
            <person name="Hampl V."/>
        </authorList>
    </citation>
    <scope>NUCLEOTIDE SEQUENCE</scope>
    <source>
        <strain evidence="1">STM</strain>
    </source>
</reference>
<accession>A0A5J4S654</accession>
<comment type="caution">
    <text evidence="1">The sequence shown here is derived from an EMBL/GenBank/DDBJ whole genome shotgun (WGS) entry which is preliminary data.</text>
</comment>
<dbReference type="EMBL" id="SNRY01000382">
    <property type="protein sequence ID" value="KAA6341524.1"/>
    <property type="molecule type" value="Genomic_DNA"/>
</dbReference>
<name>A0A5J4S654_9ZZZZ</name>